<proteinExistence type="inferred from homology"/>
<dbReference type="AlphaFoldDB" id="A0A6J1Q8T8"/>
<evidence type="ECO:0000313" key="3">
    <source>
        <dbReference type="RefSeq" id="XP_024878639.1"/>
    </source>
</evidence>
<dbReference type="RefSeq" id="XP_024878639.1">
    <property type="nucleotide sequence ID" value="XM_025022871.1"/>
</dbReference>
<evidence type="ECO:0000313" key="2">
    <source>
        <dbReference type="Proteomes" id="UP000504618"/>
    </source>
</evidence>
<protein>
    <submittedName>
        <fullName evidence="3">Tetratricopeptide repeat protein 36 isoform X3</fullName>
    </submittedName>
</protein>
<accession>A0A6J1Q8T8</accession>
<sequence>MESLSEGDRAVLKTIFDPFQPLGPSDIPDFPAFQEVETTDAFEEDRLEPNVLDIVKKAIVCAEEKNFDESFRLFHKALKQAPESPSILNDRAQALRLANRDEEALKDLHLAVELSEGKGRAGIQALCQRGALYRWMEQDDKAKEDFIRAAKAGSSFAKSQLVALNPYAAMCNAMLRKMTLKANRP</sequence>
<evidence type="ECO:0000256" key="1">
    <source>
        <dbReference type="ARBA" id="ARBA00006995"/>
    </source>
</evidence>
<dbReference type="SMART" id="SM00028">
    <property type="entry name" value="TPR"/>
    <property type="match status" value="3"/>
</dbReference>
<dbReference type="PANTHER" id="PTHR21405">
    <property type="entry name" value="CDNA SEQUENCE BC021608"/>
    <property type="match status" value="1"/>
</dbReference>
<dbReference type="Gene3D" id="1.25.40.10">
    <property type="entry name" value="Tetratricopeptide repeat domain"/>
    <property type="match status" value="1"/>
</dbReference>
<dbReference type="GO" id="GO:0006570">
    <property type="term" value="P:tyrosine metabolic process"/>
    <property type="evidence" value="ECO:0007669"/>
    <property type="project" value="TreeGrafter"/>
</dbReference>
<keyword evidence="2" id="KW-1185">Reference proteome</keyword>
<organism evidence="2 3">
    <name type="scientific">Temnothorax curvispinosus</name>
    <dbReference type="NCBI Taxonomy" id="300111"/>
    <lineage>
        <taxon>Eukaryota</taxon>
        <taxon>Metazoa</taxon>
        <taxon>Ecdysozoa</taxon>
        <taxon>Arthropoda</taxon>
        <taxon>Hexapoda</taxon>
        <taxon>Insecta</taxon>
        <taxon>Pterygota</taxon>
        <taxon>Neoptera</taxon>
        <taxon>Endopterygota</taxon>
        <taxon>Hymenoptera</taxon>
        <taxon>Apocrita</taxon>
        <taxon>Aculeata</taxon>
        <taxon>Formicoidea</taxon>
        <taxon>Formicidae</taxon>
        <taxon>Myrmicinae</taxon>
        <taxon>Temnothorax</taxon>
    </lineage>
</organism>
<comment type="similarity">
    <text evidence="1">Belongs to the TTC36 family.</text>
</comment>
<dbReference type="InterPro" id="IPR038906">
    <property type="entry name" value="TTC36"/>
</dbReference>
<name>A0A6J1Q8T8_9HYME</name>
<dbReference type="InterPro" id="IPR019734">
    <property type="entry name" value="TPR_rpt"/>
</dbReference>
<reference evidence="3" key="1">
    <citation type="submission" date="2025-08" db="UniProtKB">
        <authorList>
            <consortium name="RefSeq"/>
        </authorList>
    </citation>
    <scope>IDENTIFICATION</scope>
    <source>
        <tissue evidence="3">Whole body</tissue>
    </source>
</reference>
<gene>
    <name evidence="3" type="primary">LOC112458988</name>
</gene>
<dbReference type="GeneID" id="112458988"/>
<dbReference type="Proteomes" id="UP000504618">
    <property type="component" value="Unplaced"/>
</dbReference>
<dbReference type="SUPFAM" id="SSF48452">
    <property type="entry name" value="TPR-like"/>
    <property type="match status" value="1"/>
</dbReference>
<dbReference type="PANTHER" id="PTHR21405:SF0">
    <property type="entry name" value="TETRATRICOPEPTIDE REPEAT PROTEIN 36"/>
    <property type="match status" value="1"/>
</dbReference>
<dbReference type="InterPro" id="IPR011990">
    <property type="entry name" value="TPR-like_helical_dom_sf"/>
</dbReference>